<evidence type="ECO:0000256" key="7">
    <source>
        <dbReference type="ARBA" id="ARBA00022723"/>
    </source>
</evidence>
<dbReference type="PROSITE" id="PS51157">
    <property type="entry name" value="ZF_UBR"/>
    <property type="match status" value="1"/>
</dbReference>
<feature type="domain" description="UBR-type" evidence="17">
    <location>
        <begin position="61"/>
        <end position="132"/>
    </location>
</feature>
<dbReference type="GO" id="GO:0000151">
    <property type="term" value="C:ubiquitin ligase complex"/>
    <property type="evidence" value="ECO:0007669"/>
    <property type="project" value="TreeGrafter"/>
</dbReference>
<dbReference type="InterPro" id="IPR003769">
    <property type="entry name" value="ClpS_core"/>
</dbReference>
<evidence type="ECO:0000256" key="2">
    <source>
        <dbReference type="ARBA" id="ARBA00004514"/>
    </source>
</evidence>
<comment type="function">
    <text evidence="15">Ubiquitin ligase protein which is a component of the N-end rule pathway. Recognizes and binds to proteins bearing specific N-terminal residues that are destabilizing according to the N-end rule, leading to their ubiquitination and subsequent degradation.</text>
</comment>
<feature type="compositionally biased region" description="Basic and acidic residues" evidence="16">
    <location>
        <begin position="935"/>
        <end position="948"/>
    </location>
</feature>
<keyword evidence="6 15" id="KW-0808">Transferase</keyword>
<evidence type="ECO:0000256" key="11">
    <source>
        <dbReference type="ARBA" id="ARBA00022990"/>
    </source>
</evidence>
<keyword evidence="5" id="KW-0597">Phosphoprotein</keyword>
<dbReference type="PANTHER" id="PTHR21497:SF27">
    <property type="entry name" value="E3 UBIQUITIN-PROTEIN LIGASE UBR1"/>
    <property type="match status" value="1"/>
</dbReference>
<evidence type="ECO:0000256" key="3">
    <source>
        <dbReference type="ARBA" id="ARBA00004906"/>
    </source>
</evidence>
<dbReference type="InterPro" id="IPR036390">
    <property type="entry name" value="WH_DNA-bd_sf"/>
</dbReference>
<protein>
    <recommendedName>
        <fullName evidence="15">E3 ubiquitin-protein ligase</fullName>
        <ecNumber evidence="15">2.3.2.27</ecNumber>
    </recommendedName>
</protein>
<feature type="zinc finger region" description="UBR-type" evidence="14">
    <location>
        <begin position="61"/>
        <end position="132"/>
    </location>
</feature>
<evidence type="ECO:0000256" key="14">
    <source>
        <dbReference type="PROSITE-ProRule" id="PRU00508"/>
    </source>
</evidence>
<dbReference type="Proteomes" id="UP001221898">
    <property type="component" value="Unassembled WGS sequence"/>
</dbReference>
<evidence type="ECO:0000256" key="15">
    <source>
        <dbReference type="RuleBase" id="RU366018"/>
    </source>
</evidence>
<feature type="region of interest" description="Disordered" evidence="16">
    <location>
        <begin position="808"/>
        <end position="835"/>
    </location>
</feature>
<dbReference type="PANTHER" id="PTHR21497">
    <property type="entry name" value="UBIQUITIN LIGASE E3 ALPHA-RELATED"/>
    <property type="match status" value="1"/>
</dbReference>
<keyword evidence="4" id="KW-0963">Cytoplasm</keyword>
<gene>
    <name evidence="18" type="ORF">AAFF_G00415500</name>
</gene>
<dbReference type="Pfam" id="PF02207">
    <property type="entry name" value="zf-UBR"/>
    <property type="match status" value="1"/>
</dbReference>
<evidence type="ECO:0000313" key="18">
    <source>
        <dbReference type="EMBL" id="KAJ8399171.1"/>
    </source>
</evidence>
<comment type="catalytic activity">
    <reaction evidence="1 15">
        <text>S-ubiquitinyl-[E2 ubiquitin-conjugating enzyme]-L-cysteine + [acceptor protein]-L-lysine = [E2 ubiquitin-conjugating enzyme]-L-cysteine + N(6)-ubiquitinyl-[acceptor protein]-L-lysine.</text>
        <dbReference type="EC" id="2.3.2.27"/>
    </reaction>
</comment>
<feature type="region of interest" description="Disordered" evidence="16">
    <location>
        <begin position="927"/>
        <end position="948"/>
    </location>
</feature>
<feature type="compositionally biased region" description="Basic and acidic residues" evidence="16">
    <location>
        <begin position="808"/>
        <end position="823"/>
    </location>
</feature>
<dbReference type="CDD" id="cd19678">
    <property type="entry name" value="UBR-box_UBR1"/>
    <property type="match status" value="1"/>
</dbReference>
<proteinExistence type="inferred from homology"/>
<evidence type="ECO:0000313" key="19">
    <source>
        <dbReference type="Proteomes" id="UP001221898"/>
    </source>
</evidence>
<dbReference type="InterPro" id="IPR014719">
    <property type="entry name" value="Ribosomal_bL12_C/ClpS-like"/>
</dbReference>
<dbReference type="EC" id="2.3.2.27" evidence="15"/>
<dbReference type="InterPro" id="IPR044046">
    <property type="entry name" value="E3_ligase_UBR-like_C"/>
</dbReference>
<dbReference type="Pfam" id="PF18995">
    <property type="entry name" value="PRT6_C"/>
    <property type="match status" value="1"/>
</dbReference>
<evidence type="ECO:0000256" key="13">
    <source>
        <dbReference type="ARBA" id="ARBA00062088"/>
    </source>
</evidence>
<dbReference type="Pfam" id="PF02617">
    <property type="entry name" value="ClpS"/>
    <property type="match status" value="1"/>
</dbReference>
<evidence type="ECO:0000256" key="12">
    <source>
        <dbReference type="ARBA" id="ARBA00046341"/>
    </source>
</evidence>
<dbReference type="InterPro" id="IPR039164">
    <property type="entry name" value="UBR1-like"/>
</dbReference>
<keyword evidence="11" id="KW-0007">Acetylation</keyword>
<keyword evidence="8 15" id="KW-0863">Zinc-finger</keyword>
<evidence type="ECO:0000259" key="17">
    <source>
        <dbReference type="PROSITE" id="PS51157"/>
    </source>
</evidence>
<dbReference type="GO" id="GO:0008270">
    <property type="term" value="F:zinc ion binding"/>
    <property type="evidence" value="ECO:0007669"/>
    <property type="project" value="UniProtKB-UniRule"/>
</dbReference>
<dbReference type="FunFam" id="2.10.110.30:FF:000001">
    <property type="entry name" value="E3 ubiquitin-protein ligase UBR2 isoform 1"/>
    <property type="match status" value="1"/>
</dbReference>
<dbReference type="SUPFAM" id="SSF46785">
    <property type="entry name" value="Winged helix' DNA-binding domain"/>
    <property type="match status" value="1"/>
</dbReference>
<organism evidence="18 19">
    <name type="scientific">Aldrovandia affinis</name>
    <dbReference type="NCBI Taxonomy" id="143900"/>
    <lineage>
        <taxon>Eukaryota</taxon>
        <taxon>Metazoa</taxon>
        <taxon>Chordata</taxon>
        <taxon>Craniata</taxon>
        <taxon>Vertebrata</taxon>
        <taxon>Euteleostomi</taxon>
        <taxon>Actinopterygii</taxon>
        <taxon>Neopterygii</taxon>
        <taxon>Teleostei</taxon>
        <taxon>Notacanthiformes</taxon>
        <taxon>Halosauridae</taxon>
        <taxon>Aldrovandia</taxon>
    </lineage>
</organism>
<comment type="subunit">
    <text evidence="13">Interacts with RECQL4.</text>
</comment>
<keyword evidence="10 15" id="KW-0862">Zinc</keyword>
<sequence length="1681" mass="190235">MYGRWKMAEGEKTLNALELSMKWRESVDCGPDMLKYWWSRCHKSTAWRRSPIPRRRSASSQLCGRVFKEGETTYSCRDCAIDPTCVLCMDCFQTSVHKGHRYKMHASSGGGFCDCGDLEAWKTGPCCTKHDPGAAAMETDGDCVLEAGLQERARKLFQVLLRYTVDLLVWEESYELPPELQPSVKEDAYYCVLYNDEHHSYDHVIYTLQRSVQCDQREAHTHTALIDKEGRRAVKRGSRQSCQQAKSLIRSNSEHISLQPLRVEILHAVVMAHQSFAMRLGTWFQQIIGYSVGFRQVFCQVALEPSPLPDRPSLISRLMLHDSRLYKGARKIVHELIVCSLLMETEYKRLFAIEFTKHYKQLQKDFISDDHERSLSVTALSVQIFTVPTLARQLIEEGNVVKVIVDTVMEMLSEHLDANNRFHFQGYNSDKFFRIQVIFHDLRYILISKPAVWTDELRTQFLEGFRTFLGMLACMQGMEEVKRQFGQHIEVEPEWEAGFSIQIQLRHILSMFQDWCAADEEVLLLTFKECHTALMSCNNQPFHGEAVDSYMCKHILHTRPYKVSQEPVSIHLPISRLLAGLYVHLCRTGAVKRLHEYVDQECCDFAYFVEHPLRCVVLAAQVSAEMWRRNGLSLVSQVYYYQDVKCRDEMFDKDIIMLQIAASKMDPNHFLILILQRFELFEVFNGSCSSKDQELLKQWNRLTEEMLHLLIIITGERYVPGISHVTKEDVTMREVIHLLCIEPMAHSSLVKGLPENESHETGLENVIPKVSTFKKPGVSGHGLYEVKKECLPEFNPFFYHYSKSQHSKAEDAQKKRRNQEGSDKALPPPRAVEDRGTQWTEAMIQRALHLIGQGLLEEKTQLEASSEEEVAFNFSVKARGIGSEHSKSLFYFLSKLMGLAALEAQKDMIKWTLQMFETVKCLREKSSPHASMSVDHTRPEENVHDKEKAERKRKAEAAKLHRQKIMAQMSAMQKNFIETHKMLYDNMPETGGQGEPSASTESWAMELGESRVAVGPQRGVTLPEREVLTCILCQEEQEVQARAPAMVLTACVQRSAVLTQCRGKALPNTETFDPLFMHPDLAVGTHTGSCGHVMHATCWQKYFEAVQNTTRNRLHAEMIIDLENGEYMCPLCKSLCNTVVPLIALEPLALNYESAELVGQLLTLPRWIQIIQARVNGLQPAPQGSESGSEADSQLYAEGQADFRSILSFGVQAPTKYSDSITEMLVVCATTVHRVGLKVAPNELDPRVPVMSWNTCAFTIQAIDNMLQGEEKTLFGSLQYRQHAGLKAVVQFSAAQRLKCSQAVIQKHFMGMLAALLPIKDVEGTPSILEVDCFHLLVGLVLAVPALYQEETVDLQPSAISSAYNHLHLLQLVTMVHVLQIVLSCQDAAGVIGGDEGEQDKAAAELYRTVAQHTEGLKADVPGWFIADRVRRGVASFLRCAALFFNCLTGVPPPEELSSTAALSAEGQMEALCSYLALPSNLFQLFQEHRETVLPLLQRWCGNPAISKALKGEIPVIMYPRKQNRLIDLPEDYSVLLNQACHFQCPKSSDEDRKHPTLCLFCGAMLCSQSACCQKQMDGEVVGACTVHAATCGAGVGMFLRIRECEVVLMASKTRGSTYPAPYLDDYGETDPQLGRGNPLHLSPERYRKLHQLWQQHCILEEIARSLEVVSVMFAFEWQTL</sequence>
<reference evidence="18" key="1">
    <citation type="journal article" date="2023" name="Science">
        <title>Genome structures resolve the early diversification of teleost fishes.</title>
        <authorList>
            <person name="Parey E."/>
            <person name="Louis A."/>
            <person name="Montfort J."/>
            <person name="Bouchez O."/>
            <person name="Roques C."/>
            <person name="Iampietro C."/>
            <person name="Lluch J."/>
            <person name="Castinel A."/>
            <person name="Donnadieu C."/>
            <person name="Desvignes T."/>
            <person name="Floi Bucao C."/>
            <person name="Jouanno E."/>
            <person name="Wen M."/>
            <person name="Mejri S."/>
            <person name="Dirks R."/>
            <person name="Jansen H."/>
            <person name="Henkel C."/>
            <person name="Chen W.J."/>
            <person name="Zahm M."/>
            <person name="Cabau C."/>
            <person name="Klopp C."/>
            <person name="Thompson A.W."/>
            <person name="Robinson-Rechavi M."/>
            <person name="Braasch I."/>
            <person name="Lecointre G."/>
            <person name="Bobe J."/>
            <person name="Postlethwait J.H."/>
            <person name="Berthelot C."/>
            <person name="Roest Crollius H."/>
            <person name="Guiguen Y."/>
        </authorList>
    </citation>
    <scope>NUCLEOTIDE SEQUENCE</scope>
    <source>
        <strain evidence="18">NC1722</strain>
    </source>
</reference>
<dbReference type="FunFam" id="3.30.1390.10:FF:000005">
    <property type="entry name" value="E3 ubiquitin-protein ligase UBR1 isoform X2"/>
    <property type="match status" value="1"/>
</dbReference>
<dbReference type="Gene3D" id="3.30.1390.10">
    <property type="match status" value="1"/>
</dbReference>
<evidence type="ECO:0000256" key="10">
    <source>
        <dbReference type="ARBA" id="ARBA00022833"/>
    </source>
</evidence>
<dbReference type="GO" id="GO:0005829">
    <property type="term" value="C:cytosol"/>
    <property type="evidence" value="ECO:0007669"/>
    <property type="project" value="UniProtKB-SubCell"/>
</dbReference>
<accession>A0AAD7SD60</accession>
<name>A0AAD7SD60_9TELE</name>
<dbReference type="SMART" id="SM00396">
    <property type="entry name" value="ZnF_UBR1"/>
    <property type="match status" value="1"/>
</dbReference>
<dbReference type="GO" id="GO:0016567">
    <property type="term" value="P:protein ubiquitination"/>
    <property type="evidence" value="ECO:0007669"/>
    <property type="project" value="UniProtKB-UniRule"/>
</dbReference>
<evidence type="ECO:0000256" key="4">
    <source>
        <dbReference type="ARBA" id="ARBA00022490"/>
    </source>
</evidence>
<comment type="similarity">
    <text evidence="12 15">Belongs to the E3 ubiquitin-protein ligase UBR1-like family.</text>
</comment>
<dbReference type="InterPro" id="IPR003126">
    <property type="entry name" value="Znf_UBR"/>
</dbReference>
<evidence type="ECO:0000256" key="16">
    <source>
        <dbReference type="SAM" id="MobiDB-lite"/>
    </source>
</evidence>
<keyword evidence="19" id="KW-1185">Reference proteome</keyword>
<dbReference type="InterPro" id="IPR055194">
    <property type="entry name" value="UBR1-like_WH"/>
</dbReference>
<dbReference type="SUPFAM" id="SSF54736">
    <property type="entry name" value="ClpS-like"/>
    <property type="match status" value="1"/>
</dbReference>
<evidence type="ECO:0000256" key="9">
    <source>
        <dbReference type="ARBA" id="ARBA00022786"/>
    </source>
</evidence>
<dbReference type="EMBL" id="JAINUG010000085">
    <property type="protein sequence ID" value="KAJ8399171.1"/>
    <property type="molecule type" value="Genomic_DNA"/>
</dbReference>
<comment type="subcellular location">
    <subcellularLocation>
        <location evidence="2">Cytoplasm</location>
        <location evidence="2">Cytosol</location>
    </subcellularLocation>
</comment>
<keyword evidence="9 15" id="KW-0833">Ubl conjugation pathway</keyword>
<dbReference type="GO" id="GO:0071596">
    <property type="term" value="P:ubiquitin-dependent protein catabolic process via the N-end rule pathway"/>
    <property type="evidence" value="ECO:0007669"/>
    <property type="project" value="UniProtKB-UniRule"/>
</dbReference>
<comment type="pathway">
    <text evidence="3 15">Protein modification; protein ubiquitination.</text>
</comment>
<dbReference type="Pfam" id="PF22960">
    <property type="entry name" value="WHD_UBR1"/>
    <property type="match status" value="1"/>
</dbReference>
<evidence type="ECO:0000256" key="6">
    <source>
        <dbReference type="ARBA" id="ARBA00022679"/>
    </source>
</evidence>
<dbReference type="GO" id="GO:0061630">
    <property type="term" value="F:ubiquitin protein ligase activity"/>
    <property type="evidence" value="ECO:0007669"/>
    <property type="project" value="UniProtKB-UniRule"/>
</dbReference>
<evidence type="ECO:0000256" key="8">
    <source>
        <dbReference type="ARBA" id="ARBA00022771"/>
    </source>
</evidence>
<evidence type="ECO:0000256" key="1">
    <source>
        <dbReference type="ARBA" id="ARBA00000900"/>
    </source>
</evidence>
<dbReference type="InterPro" id="IPR047507">
    <property type="entry name" value="UBR-box_UBR1"/>
</dbReference>
<keyword evidence="7 15" id="KW-0479">Metal-binding</keyword>
<comment type="caution">
    <text evidence="18">The sequence shown here is derived from an EMBL/GenBank/DDBJ whole genome shotgun (WGS) entry which is preliminary data.</text>
</comment>
<evidence type="ECO:0000256" key="5">
    <source>
        <dbReference type="ARBA" id="ARBA00022553"/>
    </source>
</evidence>
<dbReference type="Gene3D" id="2.10.110.30">
    <property type="match status" value="1"/>
</dbReference>